<dbReference type="InterPro" id="IPR016163">
    <property type="entry name" value="Ald_DH_C"/>
</dbReference>
<dbReference type="PROSITE" id="PS00070">
    <property type="entry name" value="ALDEHYDE_DEHYDR_CYS"/>
    <property type="match status" value="1"/>
</dbReference>
<keyword evidence="2 4" id="KW-0560">Oxidoreductase</keyword>
<dbReference type="PROSITE" id="PS00687">
    <property type="entry name" value="ALDEHYDE_DEHYDR_GLU"/>
    <property type="match status" value="1"/>
</dbReference>
<organism evidence="6 7">
    <name type="scientific">Pseudomonas vancouverensis</name>
    <dbReference type="NCBI Taxonomy" id="95300"/>
    <lineage>
        <taxon>Bacteria</taxon>
        <taxon>Pseudomonadati</taxon>
        <taxon>Pseudomonadota</taxon>
        <taxon>Gammaproteobacteria</taxon>
        <taxon>Pseudomonadales</taxon>
        <taxon>Pseudomonadaceae</taxon>
        <taxon>Pseudomonas</taxon>
    </lineage>
</organism>
<dbReference type="SUPFAM" id="SSF53720">
    <property type="entry name" value="ALDH-like"/>
    <property type="match status" value="1"/>
</dbReference>
<keyword evidence="7" id="KW-1185">Reference proteome</keyword>
<dbReference type="InterPro" id="IPR016161">
    <property type="entry name" value="Ald_DH/histidinol_DH"/>
</dbReference>
<feature type="domain" description="Aldehyde dehydrogenase" evidence="5">
    <location>
        <begin position="38"/>
        <end position="493"/>
    </location>
</feature>
<accession>A0A1H2NHA5</accession>
<dbReference type="STRING" id="95300.SAMN05216558_2249"/>
<dbReference type="RefSeq" id="WP_093221135.1">
    <property type="nucleotide sequence ID" value="NZ_LT629803.1"/>
</dbReference>
<evidence type="ECO:0000256" key="1">
    <source>
        <dbReference type="ARBA" id="ARBA00009986"/>
    </source>
</evidence>
<dbReference type="InterPro" id="IPR016162">
    <property type="entry name" value="Ald_DH_N"/>
</dbReference>
<dbReference type="Gene3D" id="3.40.309.10">
    <property type="entry name" value="Aldehyde Dehydrogenase, Chain A, domain 2"/>
    <property type="match status" value="1"/>
</dbReference>
<comment type="caution">
    <text evidence="6">The sequence shown here is derived from an EMBL/GenBank/DDBJ whole genome shotgun (WGS) entry which is preliminary data.</text>
</comment>
<evidence type="ECO:0000313" key="7">
    <source>
        <dbReference type="Proteomes" id="UP000295254"/>
    </source>
</evidence>
<dbReference type="EMBL" id="RRZK01000022">
    <property type="protein sequence ID" value="TDB60917.1"/>
    <property type="molecule type" value="Genomic_DNA"/>
</dbReference>
<dbReference type="GO" id="GO:0016620">
    <property type="term" value="F:oxidoreductase activity, acting on the aldehyde or oxo group of donors, NAD or NADP as acceptor"/>
    <property type="evidence" value="ECO:0007669"/>
    <property type="project" value="InterPro"/>
</dbReference>
<dbReference type="InterPro" id="IPR029510">
    <property type="entry name" value="Ald_DH_CS_GLU"/>
</dbReference>
<name>A0A1H2NHA5_PSEVA</name>
<dbReference type="CDD" id="cd07109">
    <property type="entry name" value="ALDH_AAS00426"/>
    <property type="match status" value="1"/>
</dbReference>
<dbReference type="InterPro" id="IPR015590">
    <property type="entry name" value="Aldehyde_DH_dom"/>
</dbReference>
<dbReference type="OrthoDB" id="9812625at2"/>
<feature type="active site" evidence="3">
    <location>
        <position position="267"/>
    </location>
</feature>
<evidence type="ECO:0000256" key="2">
    <source>
        <dbReference type="ARBA" id="ARBA00023002"/>
    </source>
</evidence>
<dbReference type="AlphaFoldDB" id="A0A1H2NHA5"/>
<sequence length="497" mass="52623">MSAETEALIAEYFATGTLKGLPHNHWIDGQWYAPLNGGQMETFDPGLGRAFASFAAGDEPDVERAVNAAERAQQGVWGKATPVERSRILYRAAEGIRANAERLAVIETLDNGKTLSEAQSDVRSAARLFEYYAGAADKLHGETMALGPDYVSQTSLEPVGITAHVIPWNYPFSTAARGLAPALAAGCTAVLKPAEQTPLTALLLAEILHHAGLPAGVCNVVTGTGAKVGAPLVAHPKVRHVTFTGSVQTGRTVMQAAARNITSVTLELGGKSPMVVLSDCDMDATVEDALWAIYSNAGQICSAGSRLVIERSIHAEFIERLAARANQLTLGHGLHNPHVGAISSLEQLEKISAFVEDAKARDIKVAAGGTRLSDPRSGAGWFFAPTILDRVAAADRLVQEEIFGPVLSVQVADSVEHALTLANGTAFGLAAGIYTRDITKALRLARDIDAGQVYINEYYAGGVETPFGGNKLSGFGREKGLEGLRSYCRVKAVTARI</sequence>
<dbReference type="PANTHER" id="PTHR11699">
    <property type="entry name" value="ALDEHYDE DEHYDROGENASE-RELATED"/>
    <property type="match status" value="1"/>
</dbReference>
<gene>
    <name evidence="6" type="ORF">EIY72_16345</name>
</gene>
<comment type="similarity">
    <text evidence="1 4">Belongs to the aldehyde dehydrogenase family.</text>
</comment>
<dbReference type="Gene3D" id="3.40.605.10">
    <property type="entry name" value="Aldehyde Dehydrogenase, Chain A, domain 1"/>
    <property type="match status" value="1"/>
</dbReference>
<dbReference type="InterPro" id="IPR016160">
    <property type="entry name" value="Ald_DH_CS_CYS"/>
</dbReference>
<protein>
    <submittedName>
        <fullName evidence="6">Aldehyde dehydrogenase family protein</fullName>
    </submittedName>
</protein>
<evidence type="ECO:0000256" key="3">
    <source>
        <dbReference type="PROSITE-ProRule" id="PRU10007"/>
    </source>
</evidence>
<proteinExistence type="inferred from homology"/>
<dbReference type="Pfam" id="PF00171">
    <property type="entry name" value="Aldedh"/>
    <property type="match status" value="1"/>
</dbReference>
<evidence type="ECO:0000259" key="5">
    <source>
        <dbReference type="Pfam" id="PF00171"/>
    </source>
</evidence>
<evidence type="ECO:0000256" key="4">
    <source>
        <dbReference type="RuleBase" id="RU003345"/>
    </source>
</evidence>
<evidence type="ECO:0000313" key="6">
    <source>
        <dbReference type="EMBL" id="TDB60917.1"/>
    </source>
</evidence>
<dbReference type="FunFam" id="3.40.605.10:FF:000007">
    <property type="entry name" value="NAD/NADP-dependent betaine aldehyde dehydrogenase"/>
    <property type="match status" value="1"/>
</dbReference>
<dbReference type="Proteomes" id="UP000295254">
    <property type="component" value="Unassembled WGS sequence"/>
</dbReference>
<reference evidence="7" key="1">
    <citation type="journal article" date="2019" name="bioRxiv">
        <title>Bacterially produced spermidine induces plant systemic susceptibility to pathogens.</title>
        <authorList>
            <person name="Melnyk R.A."/>
            <person name="Beskrovnaya P.A."/>
            <person name="Liu Z."/>
            <person name="Song Y."/>
            <person name="Haney C.H."/>
        </authorList>
    </citation>
    <scope>NUCLEOTIDE SEQUENCE [LARGE SCALE GENOMIC DNA]</scope>
    <source>
        <strain evidence="7">Dha-51</strain>
    </source>
</reference>